<reference evidence="7" key="1">
    <citation type="submission" date="2020-07" db="EMBL/GenBank/DDBJ databases">
        <title>A long reads based de novo assembly of the rainbow trout Arlee double haploid line genome.</title>
        <authorList>
            <person name="Gao G."/>
            <person name="Palti Y."/>
        </authorList>
    </citation>
    <scope>NUCLEOTIDE SEQUENCE [LARGE SCALE GENOMIC DNA]</scope>
</reference>
<keyword evidence="2" id="KW-0805">Transcription regulation</keyword>
<dbReference type="Ensembl" id="ENSOMYT00000140658.1">
    <property type="protein sequence ID" value="ENSOMYP00000129823.1"/>
    <property type="gene ID" value="ENSOMYG00000074139.1"/>
</dbReference>
<sequence length="372" mass="41228">MKVIISECPSWQSCEAAGFRLFVVFLFCMCFFLPPSEHTRLGLSDPKESTGPGPKAPIGLRSPSPRRRDFMMESAEMTRCPEGVSAGTSTGPGSSSSASSSSSYPRATRPEECHKEKQEVPEAEYLTSRCVLFTYYQGDISSVVDEHFSRALSSYMEGEGKRRASDLGTDTPSPSSRRSFPPSFWDSNYSSPQSRSHCEPGMPTYSMDPYASGLRPGIPHPHAHPHSHPHSHLHPSEGWGYTPSQAYGPSRPLHELYTPGGLEPHHPYSPLLMPTVRPHHLGSLPVHHPYDVTKLDPTAPWPGLLPPGEMALNMDAGMESLLYFSGAYRNHNKHNHNNSHLQLFNSSPLCCSHSHSHLRVHSPINLQYRLTP</sequence>
<keyword evidence="3" id="KW-0804">Transcription</keyword>
<keyword evidence="4" id="KW-0539">Nucleus</keyword>
<dbReference type="PANTHER" id="PTHR15950">
    <property type="entry name" value="TRANSCRIPTION COFACTOR VESTIGIAL-LIKE PROTEIN"/>
    <property type="match status" value="1"/>
</dbReference>
<dbReference type="Proteomes" id="UP000694395">
    <property type="component" value="Chromosome 25"/>
</dbReference>
<evidence type="ECO:0000256" key="5">
    <source>
        <dbReference type="ARBA" id="ARBA00025784"/>
    </source>
</evidence>
<evidence type="ECO:0000256" key="4">
    <source>
        <dbReference type="ARBA" id="ARBA00023242"/>
    </source>
</evidence>
<reference evidence="7" key="2">
    <citation type="submission" date="2025-08" db="UniProtKB">
        <authorList>
            <consortium name="Ensembl"/>
        </authorList>
    </citation>
    <scope>IDENTIFICATION</scope>
</reference>
<feature type="compositionally biased region" description="Basic residues" evidence="6">
    <location>
        <begin position="221"/>
        <end position="233"/>
    </location>
</feature>
<comment type="similarity">
    <text evidence="5">Belongs to the vestigial family.</text>
</comment>
<feature type="region of interest" description="Disordered" evidence="6">
    <location>
        <begin position="81"/>
        <end position="120"/>
    </location>
</feature>
<comment type="subcellular location">
    <subcellularLocation>
        <location evidence="1">Nucleus</location>
    </subcellularLocation>
</comment>
<feature type="compositionally biased region" description="Basic and acidic residues" evidence="6">
    <location>
        <begin position="108"/>
        <end position="120"/>
    </location>
</feature>
<dbReference type="InterPro" id="IPR011520">
    <property type="entry name" value="Vg_fam"/>
</dbReference>
<evidence type="ECO:0000256" key="2">
    <source>
        <dbReference type="ARBA" id="ARBA00023015"/>
    </source>
</evidence>
<accession>A0A8K9X9R3</accession>
<evidence type="ECO:0000256" key="3">
    <source>
        <dbReference type="ARBA" id="ARBA00023163"/>
    </source>
</evidence>
<dbReference type="GO" id="GO:0005634">
    <property type="term" value="C:nucleus"/>
    <property type="evidence" value="ECO:0007669"/>
    <property type="project" value="UniProtKB-SubCell"/>
</dbReference>
<reference evidence="7" key="3">
    <citation type="submission" date="2025-09" db="UniProtKB">
        <authorList>
            <consortium name="Ensembl"/>
        </authorList>
    </citation>
    <scope>IDENTIFICATION</scope>
</reference>
<dbReference type="GeneTree" id="ENSGT00530000063353"/>
<feature type="compositionally biased region" description="Low complexity" evidence="6">
    <location>
        <begin position="172"/>
        <end position="184"/>
    </location>
</feature>
<evidence type="ECO:0000313" key="8">
    <source>
        <dbReference type="Proteomes" id="UP000694395"/>
    </source>
</evidence>
<evidence type="ECO:0000256" key="1">
    <source>
        <dbReference type="ARBA" id="ARBA00004123"/>
    </source>
</evidence>
<organism evidence="7 8">
    <name type="scientific">Oncorhynchus mykiss</name>
    <name type="common">Rainbow trout</name>
    <name type="synonym">Salmo gairdneri</name>
    <dbReference type="NCBI Taxonomy" id="8022"/>
    <lineage>
        <taxon>Eukaryota</taxon>
        <taxon>Metazoa</taxon>
        <taxon>Chordata</taxon>
        <taxon>Craniata</taxon>
        <taxon>Vertebrata</taxon>
        <taxon>Euteleostomi</taxon>
        <taxon>Actinopterygii</taxon>
        <taxon>Neopterygii</taxon>
        <taxon>Teleostei</taxon>
        <taxon>Protacanthopterygii</taxon>
        <taxon>Salmoniformes</taxon>
        <taxon>Salmonidae</taxon>
        <taxon>Salmoninae</taxon>
        <taxon>Oncorhynchus</taxon>
    </lineage>
</organism>
<dbReference type="Pfam" id="PF07545">
    <property type="entry name" value="Vg_Tdu"/>
    <property type="match status" value="1"/>
</dbReference>
<feature type="compositionally biased region" description="Low complexity" evidence="6">
    <location>
        <begin position="85"/>
        <end position="107"/>
    </location>
</feature>
<proteinExistence type="inferred from homology"/>
<evidence type="ECO:0000313" key="7">
    <source>
        <dbReference type="Ensembl" id="ENSOMYP00000129823.1"/>
    </source>
</evidence>
<feature type="region of interest" description="Disordered" evidence="6">
    <location>
        <begin position="157"/>
        <end position="245"/>
    </location>
</feature>
<dbReference type="PANTHER" id="PTHR15950:SF22">
    <property type="entry name" value="VESTIGIAL LIKE 2B"/>
    <property type="match status" value="1"/>
</dbReference>
<feature type="compositionally biased region" description="Polar residues" evidence="6">
    <location>
        <begin position="185"/>
        <end position="195"/>
    </location>
</feature>
<feature type="region of interest" description="Disordered" evidence="6">
    <location>
        <begin position="41"/>
        <end position="67"/>
    </location>
</feature>
<name>A0A8K9X9R3_ONCMY</name>
<dbReference type="GO" id="GO:0006355">
    <property type="term" value="P:regulation of DNA-templated transcription"/>
    <property type="evidence" value="ECO:0007669"/>
    <property type="project" value="InterPro"/>
</dbReference>
<evidence type="ECO:0000256" key="6">
    <source>
        <dbReference type="SAM" id="MobiDB-lite"/>
    </source>
</evidence>
<dbReference type="AlphaFoldDB" id="A0A8K9X9R3"/>
<protein>
    <submittedName>
        <fullName evidence="7">Vestigial-like family member 2b</fullName>
    </submittedName>
</protein>
<keyword evidence="8" id="KW-1185">Reference proteome</keyword>